<dbReference type="Pfam" id="PF07690">
    <property type="entry name" value="MFS_1"/>
    <property type="match status" value="1"/>
</dbReference>
<dbReference type="GO" id="GO:0005774">
    <property type="term" value="C:vacuolar membrane"/>
    <property type="evidence" value="ECO:0007669"/>
    <property type="project" value="UniProtKB-SubCell"/>
</dbReference>
<keyword evidence="13" id="KW-1185">Reference proteome</keyword>
<reference evidence="14" key="2">
    <citation type="submission" date="2019-10" db="EMBL/GenBank/DDBJ databases">
        <authorList>
            <consortium name="NCBI Genome Project"/>
        </authorList>
    </citation>
    <scope>NUCLEOTIDE SEQUENCE</scope>
    <source>
        <strain evidence="14">NI907</strain>
    </source>
</reference>
<dbReference type="PROSITE" id="PS50850">
    <property type="entry name" value="MFS"/>
    <property type="match status" value="1"/>
</dbReference>
<evidence type="ECO:0000256" key="3">
    <source>
        <dbReference type="ARBA" id="ARBA00022448"/>
    </source>
</evidence>
<evidence type="ECO:0000313" key="13">
    <source>
        <dbReference type="Proteomes" id="UP000515153"/>
    </source>
</evidence>
<evidence type="ECO:0000313" key="14">
    <source>
        <dbReference type="RefSeq" id="XP_030985380.1"/>
    </source>
</evidence>
<reference evidence="14" key="3">
    <citation type="submission" date="2025-08" db="UniProtKB">
        <authorList>
            <consortium name="RefSeq"/>
        </authorList>
    </citation>
    <scope>IDENTIFICATION</scope>
    <source>
        <strain evidence="14">NI907</strain>
    </source>
</reference>
<feature type="transmembrane region" description="Helical" evidence="11">
    <location>
        <begin position="234"/>
        <end position="256"/>
    </location>
</feature>
<evidence type="ECO:0000259" key="12">
    <source>
        <dbReference type="PROSITE" id="PS50850"/>
    </source>
</evidence>
<name>A0A6P8BDX8_PYRGI</name>
<dbReference type="GO" id="GO:0005886">
    <property type="term" value="C:plasma membrane"/>
    <property type="evidence" value="ECO:0007669"/>
    <property type="project" value="TreeGrafter"/>
</dbReference>
<comment type="subcellular location">
    <subcellularLocation>
        <location evidence="1">Vacuole membrane</location>
        <topology evidence="1">Multi-pass membrane protein</topology>
    </subcellularLocation>
</comment>
<feature type="transmembrane region" description="Helical" evidence="11">
    <location>
        <begin position="146"/>
        <end position="165"/>
    </location>
</feature>
<dbReference type="RefSeq" id="XP_030985380.1">
    <property type="nucleotide sequence ID" value="XM_031125099.1"/>
</dbReference>
<accession>A0A6P8BDX8</accession>
<feature type="transmembrane region" description="Helical" evidence="11">
    <location>
        <begin position="177"/>
        <end position="202"/>
    </location>
</feature>
<gene>
    <name evidence="14" type="ORF">PgNI_05058</name>
</gene>
<keyword evidence="6 11" id="KW-0472">Membrane</keyword>
<dbReference type="InterPro" id="IPR011701">
    <property type="entry name" value="MFS"/>
</dbReference>
<reference evidence="14" key="1">
    <citation type="journal article" date="2019" name="Mol. Biol. Evol.">
        <title>Blast fungal genomes show frequent chromosomal changes, gene gains and losses, and effector gene turnover.</title>
        <authorList>
            <person name="Gomez Luciano L.B."/>
            <person name="Jason Tsai I."/>
            <person name="Chuma I."/>
            <person name="Tosa Y."/>
            <person name="Chen Y.H."/>
            <person name="Li J.Y."/>
            <person name="Li M.Y."/>
            <person name="Jade Lu M.Y."/>
            <person name="Nakayashiki H."/>
            <person name="Li W.H."/>
        </authorList>
    </citation>
    <scope>NUCLEOTIDE SEQUENCE</scope>
    <source>
        <strain evidence="14">NI907</strain>
    </source>
</reference>
<proteinExistence type="inferred from homology"/>
<feature type="transmembrane region" description="Helical" evidence="11">
    <location>
        <begin position="297"/>
        <end position="320"/>
    </location>
</feature>
<dbReference type="KEGG" id="pgri:PgNI_05058"/>
<dbReference type="PRINTS" id="PR01036">
    <property type="entry name" value="TCRTETB"/>
</dbReference>
<dbReference type="OrthoDB" id="10021397at2759"/>
<feature type="compositionally biased region" description="Polar residues" evidence="10">
    <location>
        <begin position="50"/>
        <end position="60"/>
    </location>
</feature>
<evidence type="ECO:0000256" key="11">
    <source>
        <dbReference type="SAM" id="Phobius"/>
    </source>
</evidence>
<feature type="transmembrane region" description="Helical" evidence="11">
    <location>
        <begin position="208"/>
        <end position="227"/>
    </location>
</feature>
<comment type="similarity">
    <text evidence="2">Belongs to the major facilitator superfamily. TCR/Tet family.</text>
</comment>
<dbReference type="GO" id="GO:0022857">
    <property type="term" value="F:transmembrane transporter activity"/>
    <property type="evidence" value="ECO:0007669"/>
    <property type="project" value="InterPro"/>
</dbReference>
<dbReference type="PANTHER" id="PTHR23501:SF102">
    <property type="entry name" value="DRUG TRANSPORTER, PUTATIVE (AFU_ORTHOLOGUE AFUA_3G08530)-RELATED"/>
    <property type="match status" value="1"/>
</dbReference>
<feature type="transmembrane region" description="Helical" evidence="11">
    <location>
        <begin position="332"/>
        <end position="351"/>
    </location>
</feature>
<evidence type="ECO:0000256" key="9">
    <source>
        <dbReference type="ARBA" id="ARBA00083178"/>
    </source>
</evidence>
<dbReference type="Proteomes" id="UP000515153">
    <property type="component" value="Unplaced"/>
</dbReference>
<evidence type="ECO:0000256" key="8">
    <source>
        <dbReference type="ARBA" id="ARBA00069956"/>
    </source>
</evidence>
<dbReference type="Gene3D" id="1.20.1720.10">
    <property type="entry name" value="Multidrug resistance protein D"/>
    <property type="match status" value="1"/>
</dbReference>
<keyword evidence="5 11" id="KW-1133">Transmembrane helix</keyword>
<evidence type="ECO:0000256" key="7">
    <source>
        <dbReference type="ARBA" id="ARBA00057269"/>
    </source>
</evidence>
<evidence type="ECO:0000256" key="6">
    <source>
        <dbReference type="ARBA" id="ARBA00023136"/>
    </source>
</evidence>
<feature type="transmembrane region" description="Helical" evidence="11">
    <location>
        <begin position="583"/>
        <end position="602"/>
    </location>
</feature>
<feature type="transmembrane region" description="Helical" evidence="11">
    <location>
        <begin position="111"/>
        <end position="134"/>
    </location>
</feature>
<feature type="region of interest" description="Disordered" evidence="10">
    <location>
        <begin position="1"/>
        <end position="72"/>
    </location>
</feature>
<feature type="transmembrane region" description="Helical" evidence="11">
    <location>
        <begin position="262"/>
        <end position="285"/>
    </location>
</feature>
<dbReference type="SUPFAM" id="SSF103473">
    <property type="entry name" value="MFS general substrate transporter"/>
    <property type="match status" value="1"/>
</dbReference>
<feature type="compositionally biased region" description="Low complexity" evidence="10">
    <location>
        <begin position="19"/>
        <end position="37"/>
    </location>
</feature>
<keyword evidence="3" id="KW-0813">Transport</keyword>
<evidence type="ECO:0000256" key="2">
    <source>
        <dbReference type="ARBA" id="ARBA00007520"/>
    </source>
</evidence>
<feature type="transmembrane region" description="Helical" evidence="11">
    <location>
        <begin position="404"/>
        <end position="428"/>
    </location>
</feature>
<dbReference type="InterPro" id="IPR020846">
    <property type="entry name" value="MFS_dom"/>
</dbReference>
<evidence type="ECO:0000256" key="5">
    <source>
        <dbReference type="ARBA" id="ARBA00022989"/>
    </source>
</evidence>
<dbReference type="Gene3D" id="1.20.1250.20">
    <property type="entry name" value="MFS general substrate transporter like domains"/>
    <property type="match status" value="1"/>
</dbReference>
<dbReference type="InterPro" id="IPR036259">
    <property type="entry name" value="MFS_trans_sf"/>
</dbReference>
<dbReference type="GeneID" id="41960008"/>
<dbReference type="FunFam" id="1.20.1250.20:FF:000196">
    <property type="entry name" value="MFS toxin efflux pump (AflT)"/>
    <property type="match status" value="1"/>
</dbReference>
<evidence type="ECO:0000256" key="1">
    <source>
        <dbReference type="ARBA" id="ARBA00004128"/>
    </source>
</evidence>
<dbReference type="FunFam" id="1.20.1720.10:FF:000014">
    <property type="entry name" value="MFS drug transporter, putative"/>
    <property type="match status" value="1"/>
</dbReference>
<sequence>MAAKEDAPAQSDGQVWTRSTESPEASSSETASVSDTVKAMDPSHAPGSSIKRTTSSTSQHPIPAAEPPTTVIGDAVVTDVTDEEAAAATTSRNDEKSTLPEAGRTKLETTVIVASLGTALFLAALDISIVTVAVPSIASDFRSTVGYTWIGSAYLLANAAMAPIWGKISDIWGRKQILLLAACVFWAGSLLCALSVSMPMLIASRAVQGMGGGGIIIMVNVCISDLFSIRKRGVYFGIMGLVWAVAGAVGPVVGGLFTTKVSWRWCFYINLPIAGIGIVILFFFLKLHNPRTPMRQGLAAVDWLGSLTIIAGTVMVLMGLTLGGVTAPWSSPTVLCLLIIGAAVVAGFILVELYVASYPVVPMHLFKVRSNVASLSVAFAHGFTTMSGFYYLPLYFQAVLRADALMSGVYILPYATVLSLVSVAAGWYIKKTGKYLPPIIFGFVFLTLGLSLFTDLGGASTNGPNWAKLMIYTIITGIGIGPNFQSPLIALQTTVAQRDMASATATYQFVRQMSTSISVVVGGVIFQNTMDSQHARLLEQLGPEIAALLTGADAAASVEAVAAIPGEKGLIAREAFWISLRTMYIMYAAAAGVGLVLCFFIGTRKLSTEHEEHKTGLKTLARVRSKVTGEKQQEDDGRG</sequence>
<feature type="transmembrane region" description="Helical" evidence="11">
    <location>
        <begin position="435"/>
        <end position="454"/>
    </location>
</feature>
<comment type="function">
    <text evidence="7">Efflux pump; part of the gene cluster that mediates the biosynthesis of dothistromin (DOTH), a polyketide toxin very similar in structure to the aflatoxin precursor, versicolorin B. One function of dotC may be to transport early-stage dothistromin biosynthetic intermediates from the cytoplasm into vacuoles, thereby affecting the rate of dothistromin production.</text>
</comment>
<evidence type="ECO:0000256" key="4">
    <source>
        <dbReference type="ARBA" id="ARBA00022692"/>
    </source>
</evidence>
<feature type="domain" description="Major facilitator superfamily (MFS) profile" evidence="12">
    <location>
        <begin position="112"/>
        <end position="606"/>
    </location>
</feature>
<keyword evidence="4 11" id="KW-0812">Transmembrane</keyword>
<dbReference type="PANTHER" id="PTHR23501">
    <property type="entry name" value="MAJOR FACILITATOR SUPERFAMILY"/>
    <property type="match status" value="1"/>
</dbReference>
<feature type="transmembrane region" description="Helical" evidence="11">
    <location>
        <begin position="372"/>
        <end position="392"/>
    </location>
</feature>
<protein>
    <recommendedName>
        <fullName evidence="8">Efflux pump dotC</fullName>
    </recommendedName>
    <alternativeName>
        <fullName evidence="9">Dothistromin biosynthesis protein C</fullName>
    </alternativeName>
</protein>
<feature type="transmembrane region" description="Helical" evidence="11">
    <location>
        <begin position="466"/>
        <end position="484"/>
    </location>
</feature>
<dbReference type="AlphaFoldDB" id="A0A6P8BDX8"/>
<dbReference type="CDD" id="cd17502">
    <property type="entry name" value="MFS_Azr1_MDR_like"/>
    <property type="match status" value="1"/>
</dbReference>
<organism evidence="13 14">
    <name type="scientific">Pyricularia grisea</name>
    <name type="common">Crabgrass-specific blast fungus</name>
    <name type="synonym">Magnaporthe grisea</name>
    <dbReference type="NCBI Taxonomy" id="148305"/>
    <lineage>
        <taxon>Eukaryota</taxon>
        <taxon>Fungi</taxon>
        <taxon>Dikarya</taxon>
        <taxon>Ascomycota</taxon>
        <taxon>Pezizomycotina</taxon>
        <taxon>Sordariomycetes</taxon>
        <taxon>Sordariomycetidae</taxon>
        <taxon>Magnaporthales</taxon>
        <taxon>Pyriculariaceae</taxon>
        <taxon>Pyricularia</taxon>
    </lineage>
</organism>
<evidence type="ECO:0000256" key="10">
    <source>
        <dbReference type="SAM" id="MobiDB-lite"/>
    </source>
</evidence>